<dbReference type="Gene3D" id="1.50.10.150">
    <property type="entry name" value="Voltage-dependent anion channel"/>
    <property type="match status" value="1"/>
</dbReference>
<evidence type="ECO:0000256" key="2">
    <source>
        <dbReference type="ARBA" id="ARBA00022692"/>
    </source>
</evidence>
<protein>
    <submittedName>
        <fullName evidence="6">Major facilitator superfamily transporter</fullName>
    </submittedName>
</protein>
<evidence type="ECO:0000313" key="6">
    <source>
        <dbReference type="EMBL" id="ARD84899.1"/>
    </source>
</evidence>
<dbReference type="GO" id="GO:0055085">
    <property type="term" value="P:transmembrane transport"/>
    <property type="evidence" value="ECO:0007669"/>
    <property type="project" value="InterPro"/>
</dbReference>
<dbReference type="Pfam" id="PF03595">
    <property type="entry name" value="SLAC1"/>
    <property type="match status" value="1"/>
</dbReference>
<keyword evidence="7" id="KW-1185">Reference proteome</keyword>
<evidence type="ECO:0000256" key="5">
    <source>
        <dbReference type="SAM" id="Phobius"/>
    </source>
</evidence>
<evidence type="ECO:0000313" key="7">
    <source>
        <dbReference type="Proteomes" id="UP000192050"/>
    </source>
</evidence>
<dbReference type="InterPro" id="IPR004695">
    <property type="entry name" value="SLAC1/Mae1/Ssu1/TehA"/>
</dbReference>
<feature type="transmembrane region" description="Helical" evidence="5">
    <location>
        <begin position="295"/>
        <end position="317"/>
    </location>
</feature>
<sequence>MASKKFNIPVSAFSSVMGMEISSIAFHFHRLAAISGFLEYLGVIVYVFLVLYFVFMVLHRKKILKNKTMAPASFTFAAGSSVLGSRLYMGGFIFFSKILLLIAIIFIIYLGFLLLAKTIRKKEIPEIYFMFMPFIGVLSLSNLFTHLHGAFNPAISIWVPVSLFVIGNLSWIITVLSFINYRKYFNYKSLNGFYMIYAGISSLTTVSGTLIIENYGLYGNSLYVLIHWIVTVDYAYSVGLSVFLILFFILKIIKNNIDLNYKISIWGAVFPFGVLSSATYLTGEYNHINILSTLSLFYVSVALSLIIIAIIQIIIFLGKGKPE</sequence>
<reference evidence="6 7" key="1">
    <citation type="submission" date="2011-10" db="EMBL/GenBank/DDBJ databases">
        <title>Metabolic and evolutionary patterns in the extreme acidophile Ferroplasma acidiphilum.</title>
        <authorList>
            <person name="Golyshina O.V."/>
            <person name="Kozyavkin S.A."/>
            <person name="Tatusov R.L."/>
            <person name="Slesarev A.I."/>
            <person name="Golyshin P.N."/>
        </authorList>
    </citation>
    <scope>NUCLEOTIDE SEQUENCE [LARGE SCALE GENOMIC DNA]</scope>
    <source>
        <strain evidence="7">Y</strain>
    </source>
</reference>
<evidence type="ECO:0000256" key="4">
    <source>
        <dbReference type="ARBA" id="ARBA00023136"/>
    </source>
</evidence>
<feature type="transmembrane region" description="Helical" evidence="5">
    <location>
        <begin position="40"/>
        <end position="58"/>
    </location>
</feature>
<proteinExistence type="predicted"/>
<gene>
    <name evidence="6" type="ORF">FAD_1018</name>
</gene>
<comment type="subcellular location">
    <subcellularLocation>
        <location evidence="1">Membrane</location>
        <topology evidence="1">Multi-pass membrane protein</topology>
    </subcellularLocation>
</comment>
<accession>A0A1V0N488</accession>
<dbReference type="Proteomes" id="UP000192050">
    <property type="component" value="Chromosome"/>
</dbReference>
<dbReference type="GO" id="GO:0016020">
    <property type="term" value="C:membrane"/>
    <property type="evidence" value="ECO:0007669"/>
    <property type="project" value="UniProtKB-SubCell"/>
</dbReference>
<dbReference type="EMBL" id="CP015363">
    <property type="protein sequence ID" value="ARD84899.1"/>
    <property type="molecule type" value="Genomic_DNA"/>
</dbReference>
<dbReference type="AlphaFoldDB" id="A0A1V0N488"/>
<evidence type="ECO:0000256" key="3">
    <source>
        <dbReference type="ARBA" id="ARBA00022989"/>
    </source>
</evidence>
<keyword evidence="3 5" id="KW-1133">Transmembrane helix</keyword>
<feature type="transmembrane region" description="Helical" evidence="5">
    <location>
        <begin position="70"/>
        <end position="88"/>
    </location>
</feature>
<feature type="transmembrane region" description="Helical" evidence="5">
    <location>
        <begin position="94"/>
        <end position="115"/>
    </location>
</feature>
<organism evidence="6 7">
    <name type="scientific">Ferroplasma acidiphilum</name>
    <dbReference type="NCBI Taxonomy" id="74969"/>
    <lineage>
        <taxon>Archaea</taxon>
        <taxon>Methanobacteriati</taxon>
        <taxon>Thermoplasmatota</taxon>
        <taxon>Thermoplasmata</taxon>
        <taxon>Thermoplasmatales</taxon>
        <taxon>Ferroplasmaceae</taxon>
        <taxon>Ferroplasma</taxon>
    </lineage>
</organism>
<feature type="transmembrane region" description="Helical" evidence="5">
    <location>
        <begin position="224"/>
        <end position="253"/>
    </location>
</feature>
<feature type="transmembrane region" description="Helical" evidence="5">
    <location>
        <begin position="265"/>
        <end position="283"/>
    </location>
</feature>
<dbReference type="RefSeq" id="WP_081142348.1">
    <property type="nucleotide sequence ID" value="NZ_CP015363.1"/>
</dbReference>
<evidence type="ECO:0000256" key="1">
    <source>
        <dbReference type="ARBA" id="ARBA00004141"/>
    </source>
</evidence>
<name>A0A1V0N488_9ARCH</name>
<dbReference type="InterPro" id="IPR038665">
    <property type="entry name" value="Voltage-dep_anion_channel_sf"/>
</dbReference>
<feature type="transmembrane region" description="Helical" evidence="5">
    <location>
        <begin position="127"/>
        <end position="145"/>
    </location>
</feature>
<feature type="transmembrane region" description="Helical" evidence="5">
    <location>
        <begin position="193"/>
        <end position="212"/>
    </location>
</feature>
<dbReference type="STRING" id="74969.FAD_1018"/>
<feature type="transmembrane region" description="Helical" evidence="5">
    <location>
        <begin position="157"/>
        <end position="181"/>
    </location>
</feature>
<dbReference type="GeneID" id="31676517"/>
<keyword evidence="2 5" id="KW-0812">Transmembrane</keyword>
<feature type="transmembrane region" description="Helical" evidence="5">
    <location>
        <begin position="7"/>
        <end position="28"/>
    </location>
</feature>
<dbReference type="KEGG" id="fai:FAD_1018"/>
<keyword evidence="4 5" id="KW-0472">Membrane</keyword>